<dbReference type="Gene3D" id="3.40.50.720">
    <property type="entry name" value="NAD(P)-binding Rossmann-like Domain"/>
    <property type="match status" value="1"/>
</dbReference>
<dbReference type="Pfam" id="PF00106">
    <property type="entry name" value="adh_short"/>
    <property type="match status" value="1"/>
</dbReference>
<dbReference type="AlphaFoldDB" id="A0A6J4IXM9"/>
<feature type="non-terminal residue" evidence="3">
    <location>
        <position position="70"/>
    </location>
</feature>
<dbReference type="EMBL" id="CADCTH010000326">
    <property type="protein sequence ID" value="CAA9262312.1"/>
    <property type="molecule type" value="Genomic_DNA"/>
</dbReference>
<evidence type="ECO:0000313" key="3">
    <source>
        <dbReference type="EMBL" id="CAA9262312.1"/>
    </source>
</evidence>
<dbReference type="InterPro" id="IPR036291">
    <property type="entry name" value="NAD(P)-bd_dom_sf"/>
</dbReference>
<evidence type="ECO:0000256" key="1">
    <source>
        <dbReference type="ARBA" id="ARBA00006484"/>
    </source>
</evidence>
<comment type="similarity">
    <text evidence="1">Belongs to the short-chain dehydrogenases/reductases (SDR) family.</text>
</comment>
<dbReference type="SUPFAM" id="SSF51735">
    <property type="entry name" value="NAD(P)-binding Rossmann-fold domains"/>
    <property type="match status" value="1"/>
</dbReference>
<dbReference type="PANTHER" id="PTHR43008">
    <property type="entry name" value="BENZIL REDUCTASE"/>
    <property type="match status" value="1"/>
</dbReference>
<evidence type="ECO:0000256" key="2">
    <source>
        <dbReference type="ARBA" id="ARBA00023002"/>
    </source>
</evidence>
<gene>
    <name evidence="3" type="ORF">AVDCRST_MAG54-2548</name>
</gene>
<reference evidence="3" key="1">
    <citation type="submission" date="2020-02" db="EMBL/GenBank/DDBJ databases">
        <authorList>
            <person name="Meier V. D."/>
        </authorList>
    </citation>
    <scope>NUCLEOTIDE SEQUENCE</scope>
    <source>
        <strain evidence="3">AVDCRST_MAG54</strain>
    </source>
</reference>
<evidence type="ECO:0008006" key="4">
    <source>
        <dbReference type="Google" id="ProtNLM"/>
    </source>
</evidence>
<dbReference type="PANTHER" id="PTHR43008:SF4">
    <property type="entry name" value="CHAIN DEHYDROGENASE, PUTATIVE (AFU_ORTHOLOGUE AFUA_4G08710)-RELATED"/>
    <property type="match status" value="1"/>
</dbReference>
<accession>A0A6J4IXM9</accession>
<name>A0A6J4IXM9_9PSEU</name>
<organism evidence="3">
    <name type="scientific">uncultured Actinomycetospora sp</name>
    <dbReference type="NCBI Taxonomy" id="1135996"/>
    <lineage>
        <taxon>Bacteria</taxon>
        <taxon>Bacillati</taxon>
        <taxon>Actinomycetota</taxon>
        <taxon>Actinomycetes</taxon>
        <taxon>Pseudonocardiales</taxon>
        <taxon>Pseudonocardiaceae</taxon>
        <taxon>Actinomycetospora</taxon>
        <taxon>environmental samples</taxon>
    </lineage>
</organism>
<proteinExistence type="inferred from homology"/>
<protein>
    <recommendedName>
        <fullName evidence="4">SDR family NAD(P)-dependent oxidoreductase</fullName>
    </recommendedName>
</protein>
<dbReference type="InterPro" id="IPR002347">
    <property type="entry name" value="SDR_fam"/>
</dbReference>
<keyword evidence="2" id="KW-0560">Oxidoreductase</keyword>
<sequence length="70" mass="6744">MDLGLGRHVAIVTGGSRGIGLACARGLAAEGAHVVPVDRAAAALEAAAEQVRAAGPGSTVLPLVADTGDD</sequence>
<dbReference type="GO" id="GO:0050664">
    <property type="term" value="F:oxidoreductase activity, acting on NAD(P)H, oxygen as acceptor"/>
    <property type="evidence" value="ECO:0007669"/>
    <property type="project" value="TreeGrafter"/>
</dbReference>